<evidence type="ECO:0000256" key="1">
    <source>
        <dbReference type="SAM" id="MobiDB-lite"/>
    </source>
</evidence>
<evidence type="ECO:0000313" key="2">
    <source>
        <dbReference type="EMBL" id="USW58564.1"/>
    </source>
</evidence>
<proteinExistence type="predicted"/>
<keyword evidence="3" id="KW-1185">Reference proteome</keyword>
<protein>
    <submittedName>
        <fullName evidence="2">Uncharacterized protein</fullName>
    </submittedName>
</protein>
<feature type="region of interest" description="Disordered" evidence="1">
    <location>
        <begin position="245"/>
        <end position="272"/>
    </location>
</feature>
<dbReference type="AlphaFoldDB" id="A0A9Q9B058"/>
<name>A0A9Q9B058_9PEZI</name>
<gene>
    <name evidence="2" type="ORF">Slin15195_G118830</name>
</gene>
<organism evidence="2 3">
    <name type="scientific">Septoria linicola</name>
    <dbReference type="NCBI Taxonomy" id="215465"/>
    <lineage>
        <taxon>Eukaryota</taxon>
        <taxon>Fungi</taxon>
        <taxon>Dikarya</taxon>
        <taxon>Ascomycota</taxon>
        <taxon>Pezizomycotina</taxon>
        <taxon>Dothideomycetes</taxon>
        <taxon>Dothideomycetidae</taxon>
        <taxon>Mycosphaerellales</taxon>
        <taxon>Mycosphaerellaceae</taxon>
        <taxon>Septoria</taxon>
    </lineage>
</organism>
<feature type="compositionally biased region" description="Low complexity" evidence="1">
    <location>
        <begin position="262"/>
        <end position="272"/>
    </location>
</feature>
<reference evidence="2" key="1">
    <citation type="submission" date="2022-06" db="EMBL/GenBank/DDBJ databases">
        <title>Complete genome sequences of two strains of the flax pathogen Septoria linicola.</title>
        <authorList>
            <person name="Lapalu N."/>
            <person name="Simon A."/>
            <person name="Demenou B."/>
            <person name="Paumier D."/>
            <person name="Guillot M.-P."/>
            <person name="Gout L."/>
            <person name="Valade R."/>
        </authorList>
    </citation>
    <scope>NUCLEOTIDE SEQUENCE</scope>
    <source>
        <strain evidence="2">SE15195</strain>
    </source>
</reference>
<accession>A0A9Q9B058</accession>
<evidence type="ECO:0000313" key="3">
    <source>
        <dbReference type="Proteomes" id="UP001056384"/>
    </source>
</evidence>
<dbReference type="Proteomes" id="UP001056384">
    <property type="component" value="Chromosome 11"/>
</dbReference>
<sequence length="287" mass="33312">MEQSPLFRLPGELRNDIYQLVASTTGNLDFFQGHPFKPLNKPTYARHALGLSQSCRQIRRESMPFLLARPVDLTVRLDSYQLLDGVDEYGHDIASWFEEWHSELGAHWKNYCQDLSITIELPYSKRIVQDLIMLLPTFQRWISDEYKLQPAFKLRFTKGREQRHLNMWPIDINLHASDIAAAEEYTMETCYALYDRLFPPEQEIAFPSSEDESSGWLRRIRYYTTMRRSLQDLVRALDRRPDWHWTGMQNEDNGARGGGAGTSPSDASASTSTSTRDMLWAVVQVLL</sequence>
<dbReference type="EMBL" id="CP099428">
    <property type="protein sequence ID" value="USW58564.1"/>
    <property type="molecule type" value="Genomic_DNA"/>
</dbReference>